<name>A0AAE1NXM6_9EUCA</name>
<proteinExistence type="predicted"/>
<feature type="compositionally biased region" description="Pro residues" evidence="1">
    <location>
        <begin position="48"/>
        <end position="60"/>
    </location>
</feature>
<sequence length="141" mass="15789">MNGSEHEQRMEGNVPPTDLDLPPSYEEATSKNNQNQQQSLSQHLNPPTASPPIQPRPSPAPNFHRCDSQPYMYQLYSERTRADTRTDLPTSNTHHVPDHPSTCCNTCCSCCCALFVWSASAIITSIDRRPQVLALLLPTVW</sequence>
<keyword evidence="3" id="KW-1185">Reference proteome</keyword>
<dbReference type="Proteomes" id="UP001292094">
    <property type="component" value="Unassembled WGS sequence"/>
</dbReference>
<organism evidence="2 3">
    <name type="scientific">Petrolisthes manimaculis</name>
    <dbReference type="NCBI Taxonomy" id="1843537"/>
    <lineage>
        <taxon>Eukaryota</taxon>
        <taxon>Metazoa</taxon>
        <taxon>Ecdysozoa</taxon>
        <taxon>Arthropoda</taxon>
        <taxon>Crustacea</taxon>
        <taxon>Multicrustacea</taxon>
        <taxon>Malacostraca</taxon>
        <taxon>Eumalacostraca</taxon>
        <taxon>Eucarida</taxon>
        <taxon>Decapoda</taxon>
        <taxon>Pleocyemata</taxon>
        <taxon>Anomura</taxon>
        <taxon>Galatheoidea</taxon>
        <taxon>Porcellanidae</taxon>
        <taxon>Petrolisthes</taxon>
    </lineage>
</organism>
<feature type="compositionally biased region" description="Low complexity" evidence="1">
    <location>
        <begin position="32"/>
        <end position="47"/>
    </location>
</feature>
<feature type="region of interest" description="Disordered" evidence="1">
    <location>
        <begin position="1"/>
        <end position="64"/>
    </location>
</feature>
<dbReference type="AlphaFoldDB" id="A0AAE1NXM6"/>
<feature type="compositionally biased region" description="Basic and acidic residues" evidence="1">
    <location>
        <begin position="1"/>
        <end position="10"/>
    </location>
</feature>
<comment type="caution">
    <text evidence="2">The sequence shown here is derived from an EMBL/GenBank/DDBJ whole genome shotgun (WGS) entry which is preliminary data.</text>
</comment>
<evidence type="ECO:0000256" key="1">
    <source>
        <dbReference type="SAM" id="MobiDB-lite"/>
    </source>
</evidence>
<evidence type="ECO:0000313" key="3">
    <source>
        <dbReference type="Proteomes" id="UP001292094"/>
    </source>
</evidence>
<protein>
    <submittedName>
        <fullName evidence="2">Uncharacterized protein</fullName>
    </submittedName>
</protein>
<dbReference type="EMBL" id="JAWZYT010003472">
    <property type="protein sequence ID" value="KAK4298224.1"/>
    <property type="molecule type" value="Genomic_DNA"/>
</dbReference>
<reference evidence="2" key="1">
    <citation type="submission" date="2023-11" db="EMBL/GenBank/DDBJ databases">
        <title>Genome assemblies of two species of porcelain crab, Petrolisthes cinctipes and Petrolisthes manimaculis (Anomura: Porcellanidae).</title>
        <authorList>
            <person name="Angst P."/>
        </authorList>
    </citation>
    <scope>NUCLEOTIDE SEQUENCE</scope>
    <source>
        <strain evidence="2">PB745_02</strain>
        <tissue evidence="2">Gill</tissue>
    </source>
</reference>
<accession>A0AAE1NXM6</accession>
<evidence type="ECO:0000313" key="2">
    <source>
        <dbReference type="EMBL" id="KAK4298224.1"/>
    </source>
</evidence>
<gene>
    <name evidence="2" type="ORF">Pmani_029409</name>
</gene>